<evidence type="ECO:0000256" key="2">
    <source>
        <dbReference type="SAM" id="MobiDB-lite"/>
    </source>
</evidence>
<dbReference type="Proteomes" id="UP000827889">
    <property type="component" value="Chromosome 8"/>
</dbReference>
<keyword evidence="1" id="KW-0175">Coiled coil</keyword>
<feature type="region of interest" description="Disordered" evidence="2">
    <location>
        <begin position="328"/>
        <end position="351"/>
    </location>
</feature>
<dbReference type="PROSITE" id="PS51840">
    <property type="entry name" value="C2_NT"/>
    <property type="match status" value="1"/>
</dbReference>
<dbReference type="OrthoDB" id="20172at2759"/>
<feature type="compositionally biased region" description="Basic and acidic residues" evidence="2">
    <location>
        <begin position="290"/>
        <end position="310"/>
    </location>
</feature>
<feature type="domain" description="C2 NT-type" evidence="3">
    <location>
        <begin position="1"/>
        <end position="158"/>
    </location>
</feature>
<dbReference type="Pfam" id="PF10358">
    <property type="entry name" value="NT-C2"/>
    <property type="match status" value="1"/>
</dbReference>
<dbReference type="RefSeq" id="XP_030530888.1">
    <property type="nucleotide sequence ID" value="XM_030675028.1"/>
</dbReference>
<dbReference type="PANTHER" id="PTHR31344:SF15">
    <property type="entry name" value="EEIG1_EHBP1 PROTEIN AMINO-TERMINAL DOMAIN PROTEIN"/>
    <property type="match status" value="1"/>
</dbReference>
<organism evidence="4 5">
    <name type="scientific">Rhodamnia argentea</name>
    <dbReference type="NCBI Taxonomy" id="178133"/>
    <lineage>
        <taxon>Eukaryota</taxon>
        <taxon>Viridiplantae</taxon>
        <taxon>Streptophyta</taxon>
        <taxon>Embryophyta</taxon>
        <taxon>Tracheophyta</taxon>
        <taxon>Spermatophyta</taxon>
        <taxon>Magnoliopsida</taxon>
        <taxon>eudicotyledons</taxon>
        <taxon>Gunneridae</taxon>
        <taxon>Pentapetalae</taxon>
        <taxon>rosids</taxon>
        <taxon>malvids</taxon>
        <taxon>Myrtales</taxon>
        <taxon>Myrtaceae</taxon>
        <taxon>Myrtoideae</taxon>
        <taxon>Myrteae</taxon>
        <taxon>Australasian group</taxon>
        <taxon>Rhodamnia</taxon>
    </lineage>
</organism>
<name>A0A8B8P849_9MYRT</name>
<gene>
    <name evidence="5 6" type="primary">LOC115741231</name>
</gene>
<dbReference type="GeneID" id="115741231"/>
<evidence type="ECO:0000313" key="5">
    <source>
        <dbReference type="RefSeq" id="XP_030530887.1"/>
    </source>
</evidence>
<reference evidence="5 6" key="1">
    <citation type="submission" date="2025-04" db="UniProtKB">
        <authorList>
            <consortium name="RefSeq"/>
        </authorList>
    </citation>
    <scope>IDENTIFICATION</scope>
</reference>
<evidence type="ECO:0000313" key="6">
    <source>
        <dbReference type="RefSeq" id="XP_030530888.1"/>
    </source>
</evidence>
<dbReference type="GO" id="GO:0005643">
    <property type="term" value="C:nuclear pore"/>
    <property type="evidence" value="ECO:0007669"/>
    <property type="project" value="InterPro"/>
</dbReference>
<evidence type="ECO:0000259" key="3">
    <source>
        <dbReference type="PROSITE" id="PS51840"/>
    </source>
</evidence>
<dbReference type="InterPro" id="IPR019448">
    <property type="entry name" value="NT-C2"/>
</dbReference>
<dbReference type="KEGG" id="rarg:115741231"/>
<feature type="coiled-coil region" evidence="1">
    <location>
        <begin position="399"/>
        <end position="426"/>
    </location>
</feature>
<proteinExistence type="predicted"/>
<dbReference type="PANTHER" id="PTHR31344">
    <property type="entry name" value="NUCLEAR PORE COMPLEX PROTEIN NUP205"/>
    <property type="match status" value="1"/>
</dbReference>
<dbReference type="AlphaFoldDB" id="A0A8B8P849"/>
<accession>A0A8B8P849</accession>
<evidence type="ECO:0000256" key="1">
    <source>
        <dbReference type="SAM" id="Coils"/>
    </source>
</evidence>
<protein>
    <submittedName>
        <fullName evidence="5 6">Uncharacterized protein LOC115741231 isoform X1</fullName>
    </submittedName>
</protein>
<feature type="region of interest" description="Disordered" evidence="2">
    <location>
        <begin position="878"/>
        <end position="902"/>
    </location>
</feature>
<sequence>MVRKSASVRLDYIIHVQEIAPWPPSQTLRSLRSVLIQWQNGERTSGSTKSVVPFLGSDVGEGKIEFNESFRLSATLLKDIKVKAGNGDVFQKNYLEFNLFEPRRDNIMKGQLIGTAMINLADYGVVDEPLNISTAMNCKRNFRNMAQPILYVKIQSVDKGRGSSVLRGSSHSKEVSLGTNDCESVIDSVDEEFAEEAEITFSTDDDGSSHSSVTASSAPLEHNDGSVHPMQLSGSDFTDNNLESSGKEHILASGAGIKRLNMMPSIIAHGTERIAVDCIPRRTEKVGSAQEVHRKVSYERTEVRSNDPKNAENGMLHCYSANEVSSDEMQGFDDDASGEANGEKRLTPETAANFLGNRNGYCIPEEENGRGPVRDTGGARYHSGCDRKVDKVYPKDTKRTLMDAKLQQLENKIQMVEGELRETAAIEVALYSVIAEHGGSTSKFHAPARRLSRFYRYAIRELPQASIANAGRSIVSGLFLVARACGSDVSRLTYWLSNSVVLRAIISQMIPKGNIEVPLSRESYPRKKGNKNARTEDDNENVHKLISELEKVEAWIFSRIVESLWWQSLTPYMQSSAAKLLGRAKGSGSIKNNRKVTHVEDQEQGNISVDLWKKAFTDACERLCPVRGGGHECGCLPVLAKLIMEHCVARLDVAMFNAILRESANEIPTDPVSDPISDPKVLPIPAGKSSFQAGAQLKNAIGNWSRWLTDLFGLDDDDSHGDENGIVDEDETGDATFKSFHLLHALSDLMMLPKGMLLSRSTRKEVCPTFGASLIKRVLDNFSADEFCPDPVPNAVLEALASEDLFEAGEELVASYPCIAANPVYPPPSVASVAGFLSELGNQSQLRRSRSSVLEKAQNSDDELDELNSPLTSIFLNESSSSSTSAEPAQMNGKGHRQQQPHRYQLLREVWMSCE</sequence>
<evidence type="ECO:0000313" key="4">
    <source>
        <dbReference type="Proteomes" id="UP000827889"/>
    </source>
</evidence>
<keyword evidence="4" id="KW-1185">Reference proteome</keyword>
<dbReference type="RefSeq" id="XP_030530887.1">
    <property type="nucleotide sequence ID" value="XM_030675027.1"/>
</dbReference>
<feature type="region of interest" description="Disordered" evidence="2">
    <location>
        <begin position="290"/>
        <end position="314"/>
    </location>
</feature>
<feature type="region of interest" description="Disordered" evidence="2">
    <location>
        <begin position="200"/>
        <end position="228"/>
    </location>
</feature>
<dbReference type="InterPro" id="IPR021827">
    <property type="entry name" value="Nup186/Nup192/Nup205"/>
</dbReference>